<evidence type="ECO:0000313" key="4">
    <source>
        <dbReference type="Proteomes" id="UP000824125"/>
    </source>
</evidence>
<dbReference type="AlphaFoldDB" id="A0A9D1MTE3"/>
<organism evidence="3 4">
    <name type="scientific">Candidatus Scybalenecus merdavium</name>
    <dbReference type="NCBI Taxonomy" id="2840939"/>
    <lineage>
        <taxon>Bacteria</taxon>
        <taxon>Bacillati</taxon>
        <taxon>Bacillota</taxon>
        <taxon>Clostridia</taxon>
        <taxon>Eubacteriales</taxon>
        <taxon>Oscillospiraceae</taxon>
        <taxon>Oscillospiraceae incertae sedis</taxon>
        <taxon>Candidatus Scybalenecus</taxon>
    </lineage>
</organism>
<dbReference type="InterPro" id="IPR040442">
    <property type="entry name" value="Pyrv_kinase-like_dom_sf"/>
</dbReference>
<protein>
    <submittedName>
        <fullName evidence="3">Aldolase</fullName>
    </submittedName>
</protein>
<dbReference type="GO" id="GO:0003824">
    <property type="term" value="F:catalytic activity"/>
    <property type="evidence" value="ECO:0007669"/>
    <property type="project" value="InterPro"/>
</dbReference>
<gene>
    <name evidence="3" type="ORF">IAD23_01280</name>
</gene>
<sequence>MALQYFYITNDAAVASICEKAGVDRIFIDMEYIGKDRRQAGLNSVKNHHTVEDVRSIRACVKKSKILVRVNPVHAASAQEIDAVVDAGADYIMLPMWKTAEDVKTFLSLVGGRAKTMLLLETEEARQCLDEVLHLPGIDEMYIGLNDLHLSQHKKFMFELFTDGTVDEIVSKVKKAGIPFGIGGVGRVNCPNLLPAENVLCEHYRLGSSMVILSRTFCDWTQHSTADFEKIITKGIAENRAYEHQIAKQNPAFFAVMHRKTAEIISVIKSS</sequence>
<proteinExistence type="predicted"/>
<dbReference type="EMBL" id="DVNM01000005">
    <property type="protein sequence ID" value="HIU68574.1"/>
    <property type="molecule type" value="Genomic_DNA"/>
</dbReference>
<accession>A0A9D1MTE3</accession>
<dbReference type="Pfam" id="PF03328">
    <property type="entry name" value="HpcH_HpaI"/>
    <property type="match status" value="1"/>
</dbReference>
<evidence type="ECO:0000313" key="3">
    <source>
        <dbReference type="EMBL" id="HIU68574.1"/>
    </source>
</evidence>
<feature type="domain" description="HpcH/HpaI aldolase/citrate lyase" evidence="2">
    <location>
        <begin position="6"/>
        <end position="151"/>
    </location>
</feature>
<dbReference type="Gene3D" id="3.20.20.60">
    <property type="entry name" value="Phosphoenolpyruvate-binding domains"/>
    <property type="match status" value="2"/>
</dbReference>
<evidence type="ECO:0000259" key="2">
    <source>
        <dbReference type="Pfam" id="PF03328"/>
    </source>
</evidence>
<dbReference type="InterPro" id="IPR015813">
    <property type="entry name" value="Pyrv/PenolPyrv_kinase-like_dom"/>
</dbReference>
<comment type="caution">
    <text evidence="3">The sequence shown here is derived from an EMBL/GenBank/DDBJ whole genome shotgun (WGS) entry which is preliminary data.</text>
</comment>
<dbReference type="Proteomes" id="UP000824125">
    <property type="component" value="Unassembled WGS sequence"/>
</dbReference>
<evidence type="ECO:0000256" key="1">
    <source>
        <dbReference type="ARBA" id="ARBA00022723"/>
    </source>
</evidence>
<reference evidence="3" key="1">
    <citation type="submission" date="2020-10" db="EMBL/GenBank/DDBJ databases">
        <authorList>
            <person name="Gilroy R."/>
        </authorList>
    </citation>
    <scope>NUCLEOTIDE SEQUENCE</scope>
    <source>
        <strain evidence="3">CHK176-6737</strain>
    </source>
</reference>
<dbReference type="GO" id="GO:0046872">
    <property type="term" value="F:metal ion binding"/>
    <property type="evidence" value="ECO:0007669"/>
    <property type="project" value="UniProtKB-KW"/>
</dbReference>
<name>A0A9D1MTE3_9FIRM</name>
<keyword evidence="1" id="KW-0479">Metal-binding</keyword>
<dbReference type="SUPFAM" id="SSF51621">
    <property type="entry name" value="Phosphoenolpyruvate/pyruvate domain"/>
    <property type="match status" value="1"/>
</dbReference>
<dbReference type="InterPro" id="IPR005000">
    <property type="entry name" value="Aldolase/citrate-lyase_domain"/>
</dbReference>
<reference evidence="3" key="2">
    <citation type="journal article" date="2021" name="PeerJ">
        <title>Extensive microbial diversity within the chicken gut microbiome revealed by metagenomics and culture.</title>
        <authorList>
            <person name="Gilroy R."/>
            <person name="Ravi A."/>
            <person name="Getino M."/>
            <person name="Pursley I."/>
            <person name="Horton D.L."/>
            <person name="Alikhan N.F."/>
            <person name="Baker D."/>
            <person name="Gharbi K."/>
            <person name="Hall N."/>
            <person name="Watson M."/>
            <person name="Adriaenssens E.M."/>
            <person name="Foster-Nyarko E."/>
            <person name="Jarju S."/>
            <person name="Secka A."/>
            <person name="Antonio M."/>
            <person name="Oren A."/>
            <person name="Chaudhuri R.R."/>
            <person name="La Ragione R."/>
            <person name="Hildebrand F."/>
            <person name="Pallen M.J."/>
        </authorList>
    </citation>
    <scope>NUCLEOTIDE SEQUENCE</scope>
    <source>
        <strain evidence="3">CHK176-6737</strain>
    </source>
</reference>